<accession>A0A1H6BS13</accession>
<evidence type="ECO:0000313" key="5">
    <source>
        <dbReference type="Proteomes" id="UP000236740"/>
    </source>
</evidence>
<dbReference type="EMBL" id="CP031313">
    <property type="protein sequence ID" value="QCC49374.1"/>
    <property type="molecule type" value="Genomic_DNA"/>
</dbReference>
<geneLocation type="plasmid" evidence="3">
    <name>unnamed2</name>
</geneLocation>
<name>A0A1H6BS13_9EURY</name>
<evidence type="ECO:0000313" key="6">
    <source>
        <dbReference type="Proteomes" id="UP000296733"/>
    </source>
</evidence>
<dbReference type="KEGG" id="hlm:DV707_16640"/>
<keyword evidence="3" id="KW-0614">Plasmid</keyword>
<keyword evidence="1 4" id="KW-0808">Transferase</keyword>
<dbReference type="InterPro" id="IPR050483">
    <property type="entry name" value="CoA-transferase_III_domain"/>
</dbReference>
<dbReference type="InterPro" id="IPR023606">
    <property type="entry name" value="CoA-Trfase_III_dom_1_sf"/>
</dbReference>
<evidence type="ECO:0000256" key="2">
    <source>
        <dbReference type="SAM" id="MobiDB-lite"/>
    </source>
</evidence>
<evidence type="ECO:0000313" key="3">
    <source>
        <dbReference type="EMBL" id="QCC49374.1"/>
    </source>
</evidence>
<organism evidence="4 5">
    <name type="scientific">Halobellus limi</name>
    <dbReference type="NCBI Taxonomy" id="699433"/>
    <lineage>
        <taxon>Archaea</taxon>
        <taxon>Methanobacteriati</taxon>
        <taxon>Methanobacteriota</taxon>
        <taxon>Stenosarchaea group</taxon>
        <taxon>Halobacteria</taxon>
        <taxon>Halobacteriales</taxon>
        <taxon>Haloferacaceae</taxon>
        <taxon>Halobellus</taxon>
    </lineage>
</organism>
<dbReference type="AlphaFoldDB" id="A0A1H6BS13"/>
<reference evidence="4 5" key="1">
    <citation type="submission" date="2016-10" db="EMBL/GenBank/DDBJ databases">
        <authorList>
            <person name="de Groot N.N."/>
        </authorList>
    </citation>
    <scope>NUCLEOTIDE SEQUENCE [LARGE SCALE GENOMIC DNA]</scope>
    <source>
        <strain evidence="4 5">CGMCC 1.10331</strain>
    </source>
</reference>
<keyword evidence="5" id="KW-1185">Reference proteome</keyword>
<dbReference type="Pfam" id="PF02515">
    <property type="entry name" value="CoA_transf_3"/>
    <property type="match status" value="1"/>
</dbReference>
<dbReference type="OrthoDB" id="28444at2157"/>
<dbReference type="GeneID" id="39859749"/>
<dbReference type="Gene3D" id="3.40.50.10540">
    <property type="entry name" value="Crotonobetainyl-coa:carnitine coa-transferase, domain 1"/>
    <property type="match status" value="1"/>
</dbReference>
<dbReference type="RefSeq" id="WP_103992607.1">
    <property type="nucleotide sequence ID" value="NZ_CP031313.1"/>
</dbReference>
<gene>
    <name evidence="3" type="ORF">DV707_16640</name>
    <name evidence="4" type="ORF">SAMN04488133_2936</name>
</gene>
<dbReference type="Proteomes" id="UP000296733">
    <property type="component" value="Plasmid unnamed2"/>
</dbReference>
<protein>
    <submittedName>
        <fullName evidence="3">CoA transferase</fullName>
    </submittedName>
    <submittedName>
        <fullName evidence="4">Crotonobetainyl-CoA:carnitine CoA-transferase CaiB</fullName>
    </submittedName>
</protein>
<dbReference type="InterPro" id="IPR044855">
    <property type="entry name" value="CoA-Trfase_III_dom3_sf"/>
</dbReference>
<feature type="region of interest" description="Disordered" evidence="2">
    <location>
        <begin position="337"/>
        <end position="368"/>
    </location>
</feature>
<evidence type="ECO:0000256" key="1">
    <source>
        <dbReference type="ARBA" id="ARBA00022679"/>
    </source>
</evidence>
<dbReference type="PANTHER" id="PTHR48207">
    <property type="entry name" value="SUCCINATE--HYDROXYMETHYLGLUTARATE COA-TRANSFERASE"/>
    <property type="match status" value="1"/>
</dbReference>
<dbReference type="EMBL" id="FNVN01000005">
    <property type="protein sequence ID" value="SEG62996.1"/>
    <property type="molecule type" value="Genomic_DNA"/>
</dbReference>
<dbReference type="InterPro" id="IPR003673">
    <property type="entry name" value="CoA-Trfase_fam_III"/>
</dbReference>
<dbReference type="GO" id="GO:0008410">
    <property type="term" value="F:CoA-transferase activity"/>
    <property type="evidence" value="ECO:0007669"/>
    <property type="project" value="TreeGrafter"/>
</dbReference>
<dbReference type="PANTHER" id="PTHR48207:SF4">
    <property type="entry name" value="BLL6097 PROTEIN"/>
    <property type="match status" value="1"/>
</dbReference>
<evidence type="ECO:0000313" key="4">
    <source>
        <dbReference type="EMBL" id="SEG62996.1"/>
    </source>
</evidence>
<reference evidence="3 6" key="2">
    <citation type="journal article" date="2019" name="Nat. Commun.">
        <title>A new type of DNA phosphorothioation-based antiviral system in archaea.</title>
        <authorList>
            <person name="Xiong L."/>
            <person name="Liu S."/>
            <person name="Chen S."/>
            <person name="Xiao Y."/>
            <person name="Zhu B."/>
            <person name="Gao Y."/>
            <person name="Zhang Y."/>
            <person name="Chen B."/>
            <person name="Luo J."/>
            <person name="Deng Z."/>
            <person name="Chen X."/>
            <person name="Wang L."/>
            <person name="Chen S."/>
        </authorList>
    </citation>
    <scope>NUCLEOTIDE SEQUENCE [LARGE SCALE GENOMIC DNA]</scope>
    <source>
        <strain evidence="3 6">CGMCC 1.10331</strain>
        <plasmid evidence="3 6">unnamed2</plasmid>
    </source>
</reference>
<dbReference type="Proteomes" id="UP000236740">
    <property type="component" value="Unassembled WGS sequence"/>
</dbReference>
<feature type="compositionally biased region" description="Basic and acidic residues" evidence="2">
    <location>
        <begin position="357"/>
        <end position="368"/>
    </location>
</feature>
<dbReference type="Gene3D" id="3.30.1540.10">
    <property type="entry name" value="formyl-coa transferase, domain 3"/>
    <property type="match status" value="1"/>
</dbReference>
<sequence>MRQPLTGITIADFTQLMQGGWAAQKLGDMGADVIKIEPPRGEPSRHYSAAGKFHEGVSPYFLTMNRNKRSLPIDLKSDEGREVALDVIAEADVLMQNFRPGVMERLGLSYEDVQQVNDDIIYVSASGYGSTGPYSDRPGQDLLYQAMTGLTSYTGRSDDPPTPAGTVVIDEHSATSIALNVMFALFHRDRTGQGQKLDASLLNSAVDLQCQEATIALNMDVDVERGRKTHGHPTLWPPYGVYEATDGYVAIGMADLHHVADTLDVDGLEQYDSEREQFEHRDEIHDAIEAATSEMPAERVVEDLVDVDVQAVEMSGIEDLPDDPQVQHNEMLIEVEHPNGGTYTTTGSPVELSETPMEVRQRPPRRGEHSVAVLQEIGYEDSEIDRLVDGGIVLVEEDEE</sequence>
<dbReference type="SUPFAM" id="SSF89796">
    <property type="entry name" value="CoA-transferase family III (CaiB/BaiF)"/>
    <property type="match status" value="1"/>
</dbReference>
<proteinExistence type="predicted"/>